<dbReference type="GO" id="GO:0004674">
    <property type="term" value="F:protein serine/threonine kinase activity"/>
    <property type="evidence" value="ECO:0007669"/>
    <property type="project" value="UniProtKB-KW"/>
</dbReference>
<dbReference type="PROSITE" id="PS50011">
    <property type="entry name" value="PROTEIN_KINASE_DOM"/>
    <property type="match status" value="1"/>
</dbReference>
<evidence type="ECO:0000256" key="2">
    <source>
        <dbReference type="ARBA" id="ARBA00022741"/>
    </source>
</evidence>
<comment type="caution">
    <text evidence="7">The sequence shown here is derived from an EMBL/GenBank/DDBJ whole genome shotgun (WGS) entry which is preliminary data.</text>
</comment>
<keyword evidence="7" id="KW-0723">Serine/threonine-protein kinase</keyword>
<dbReference type="CDD" id="cd14014">
    <property type="entry name" value="STKc_PknB_like"/>
    <property type="match status" value="1"/>
</dbReference>
<evidence type="ECO:0000256" key="5">
    <source>
        <dbReference type="PROSITE-ProRule" id="PRU10141"/>
    </source>
</evidence>
<sequence length="434" mass="46072">MADALPSRIGRYVVRSALGRGAMGEVYLAHDPEIDRPVAVKLVAAALLEGEGAEEHLQRFRAEARASGRCNHPNIVAVYDVGLHEGRPFLAMEYVAGRDLANLLAEGRRFTPTEAAKLLGQLLDALGSIHAAGIVHRDLKPANLLLHGELQLKLADFGIARMDGTGLTQTGALIGTPAYMSPEQCRGETVDARTDLFTAGALLHEMLTGERAFGKGALLAVMRRILEDPPPPLPAAILSVAPGLGMVRDRALAKRPEQRFASAGEMAAALRQAGSGAATSPGDDTTIIAATPAATEAIDPGMLESIERSLASYVGPIAGTLVRSATRHAVKPETLAGRLAESIADVGERRRFLEDVRRLVPAKAAPAAPVTMRPDKVELERLVAALAAHIGPLARVLVARAVEDGGSGEALWERVAQHIDDAAERAQFLRRRKD</sequence>
<protein>
    <submittedName>
        <fullName evidence="7">Serine/threonine protein kinase</fullName>
    </submittedName>
</protein>
<keyword evidence="2 5" id="KW-0547">Nucleotide-binding</keyword>
<organism evidence="7 8">
    <name type="scientific">Plastoroseomonas hellenica</name>
    <dbReference type="NCBI Taxonomy" id="2687306"/>
    <lineage>
        <taxon>Bacteria</taxon>
        <taxon>Pseudomonadati</taxon>
        <taxon>Pseudomonadota</taxon>
        <taxon>Alphaproteobacteria</taxon>
        <taxon>Acetobacterales</taxon>
        <taxon>Acetobacteraceae</taxon>
        <taxon>Plastoroseomonas</taxon>
    </lineage>
</organism>
<name>A0ABS5F763_9PROT</name>
<evidence type="ECO:0000256" key="4">
    <source>
        <dbReference type="ARBA" id="ARBA00022840"/>
    </source>
</evidence>
<keyword evidence="4 5" id="KW-0067">ATP-binding</keyword>
<gene>
    <name evidence="7" type="ORF">GXW71_28815</name>
</gene>
<dbReference type="Proteomes" id="UP001196870">
    <property type="component" value="Unassembled WGS sequence"/>
</dbReference>
<dbReference type="Gene3D" id="3.30.200.20">
    <property type="entry name" value="Phosphorylase Kinase, domain 1"/>
    <property type="match status" value="1"/>
</dbReference>
<keyword evidence="1" id="KW-0808">Transferase</keyword>
<dbReference type="PANTHER" id="PTHR43289">
    <property type="entry name" value="MITOGEN-ACTIVATED PROTEIN KINASE KINASE KINASE 20-RELATED"/>
    <property type="match status" value="1"/>
</dbReference>
<proteinExistence type="predicted"/>
<keyword evidence="8" id="KW-1185">Reference proteome</keyword>
<evidence type="ECO:0000256" key="1">
    <source>
        <dbReference type="ARBA" id="ARBA00022679"/>
    </source>
</evidence>
<dbReference type="PANTHER" id="PTHR43289:SF6">
    <property type="entry name" value="SERINE_THREONINE-PROTEIN KINASE NEKL-3"/>
    <property type="match status" value="1"/>
</dbReference>
<dbReference type="InterPro" id="IPR011009">
    <property type="entry name" value="Kinase-like_dom_sf"/>
</dbReference>
<dbReference type="RefSeq" id="WP_211856164.1">
    <property type="nucleotide sequence ID" value="NZ_JAAGBB010000055.1"/>
</dbReference>
<feature type="binding site" evidence="5">
    <location>
        <position position="41"/>
    </location>
    <ligand>
        <name>ATP</name>
        <dbReference type="ChEBI" id="CHEBI:30616"/>
    </ligand>
</feature>
<dbReference type="InterPro" id="IPR058395">
    <property type="entry name" value="DUF8082"/>
</dbReference>
<evidence type="ECO:0000313" key="7">
    <source>
        <dbReference type="EMBL" id="MBR0668389.1"/>
    </source>
</evidence>
<dbReference type="SUPFAM" id="SSF56112">
    <property type="entry name" value="Protein kinase-like (PK-like)"/>
    <property type="match status" value="1"/>
</dbReference>
<evidence type="ECO:0000313" key="8">
    <source>
        <dbReference type="Proteomes" id="UP001196870"/>
    </source>
</evidence>
<dbReference type="PROSITE" id="PS00108">
    <property type="entry name" value="PROTEIN_KINASE_ST"/>
    <property type="match status" value="1"/>
</dbReference>
<evidence type="ECO:0000259" key="6">
    <source>
        <dbReference type="PROSITE" id="PS50011"/>
    </source>
</evidence>
<evidence type="ECO:0000256" key="3">
    <source>
        <dbReference type="ARBA" id="ARBA00022777"/>
    </source>
</evidence>
<dbReference type="InterPro" id="IPR008271">
    <property type="entry name" value="Ser/Thr_kinase_AS"/>
</dbReference>
<reference evidence="8" key="1">
    <citation type="journal article" date="2021" name="Syst. Appl. Microbiol.">
        <title>Roseomonas hellenica sp. nov., isolated from roots of wild-growing Alkanna tinctoria.</title>
        <authorList>
            <person name="Rat A."/>
            <person name="Naranjo H.D."/>
            <person name="Lebbe L."/>
            <person name="Cnockaert M."/>
            <person name="Krigas N."/>
            <person name="Grigoriadou K."/>
            <person name="Maloupa E."/>
            <person name="Willems A."/>
        </authorList>
    </citation>
    <scope>NUCLEOTIDE SEQUENCE [LARGE SCALE GENOMIC DNA]</scope>
    <source>
        <strain evidence="8">LMG 31523</strain>
    </source>
</reference>
<accession>A0ABS5F763</accession>
<dbReference type="InterPro" id="IPR017441">
    <property type="entry name" value="Protein_kinase_ATP_BS"/>
</dbReference>
<dbReference type="SMART" id="SM00220">
    <property type="entry name" value="S_TKc"/>
    <property type="match status" value="1"/>
</dbReference>
<dbReference type="Gene3D" id="1.10.510.10">
    <property type="entry name" value="Transferase(Phosphotransferase) domain 1"/>
    <property type="match status" value="1"/>
</dbReference>
<dbReference type="PROSITE" id="PS00107">
    <property type="entry name" value="PROTEIN_KINASE_ATP"/>
    <property type="match status" value="1"/>
</dbReference>
<dbReference type="Pfam" id="PF00069">
    <property type="entry name" value="Pkinase"/>
    <property type="match status" value="1"/>
</dbReference>
<feature type="domain" description="Protein kinase" evidence="6">
    <location>
        <begin position="12"/>
        <end position="271"/>
    </location>
</feature>
<dbReference type="InterPro" id="IPR000719">
    <property type="entry name" value="Prot_kinase_dom"/>
</dbReference>
<dbReference type="EMBL" id="JAAGBB010000055">
    <property type="protein sequence ID" value="MBR0668389.1"/>
    <property type="molecule type" value="Genomic_DNA"/>
</dbReference>
<dbReference type="Pfam" id="PF26309">
    <property type="entry name" value="DUF8082"/>
    <property type="match status" value="2"/>
</dbReference>
<keyword evidence="3 7" id="KW-0418">Kinase</keyword>